<evidence type="ECO:0000313" key="6">
    <source>
        <dbReference type="EMBL" id="EKF74612.1"/>
    </source>
</evidence>
<proteinExistence type="predicted"/>
<keyword evidence="3" id="KW-0804">Transcription</keyword>
<feature type="domain" description="HTH tetR-type" evidence="5">
    <location>
        <begin position="10"/>
        <end position="70"/>
    </location>
</feature>
<dbReference type="InterPro" id="IPR036271">
    <property type="entry name" value="Tet_transcr_reg_TetR-rel_C_sf"/>
</dbReference>
<evidence type="ECO:0000256" key="1">
    <source>
        <dbReference type="ARBA" id="ARBA00023015"/>
    </source>
</evidence>
<feature type="DNA-binding region" description="H-T-H motif" evidence="4">
    <location>
        <begin position="33"/>
        <end position="52"/>
    </location>
</feature>
<evidence type="ECO:0000256" key="3">
    <source>
        <dbReference type="ARBA" id="ARBA00023163"/>
    </source>
</evidence>
<dbReference type="AlphaFoldDB" id="L0WEM7"/>
<evidence type="ECO:0000313" key="7">
    <source>
        <dbReference type="Proteomes" id="UP000010164"/>
    </source>
</evidence>
<dbReference type="Pfam" id="PF14246">
    <property type="entry name" value="TetR_C_7"/>
    <property type="match status" value="1"/>
</dbReference>
<keyword evidence="2 4" id="KW-0238">DNA-binding</keyword>
<evidence type="ECO:0000256" key="4">
    <source>
        <dbReference type="PROSITE-ProRule" id="PRU00335"/>
    </source>
</evidence>
<gene>
    <name evidence="6" type="ORF">A11A3_07328</name>
</gene>
<evidence type="ECO:0000259" key="5">
    <source>
        <dbReference type="PROSITE" id="PS50977"/>
    </source>
</evidence>
<dbReference type="InterPro" id="IPR050109">
    <property type="entry name" value="HTH-type_TetR-like_transc_reg"/>
</dbReference>
<dbReference type="eggNOG" id="COG1309">
    <property type="taxonomic scope" value="Bacteria"/>
</dbReference>
<reference evidence="6 7" key="1">
    <citation type="journal article" date="2012" name="J. Bacteriol.">
        <title>Genome Sequence of the Alkane-Degrading Bacterium Alcanivorax hongdengensis Type Strain A-11-3.</title>
        <authorList>
            <person name="Lai Q."/>
            <person name="Shao Z."/>
        </authorList>
    </citation>
    <scope>NUCLEOTIDE SEQUENCE [LARGE SCALE GENOMIC DNA]</scope>
    <source>
        <strain evidence="6 7">A-11-3</strain>
    </source>
</reference>
<keyword evidence="7" id="KW-1185">Reference proteome</keyword>
<comment type="caution">
    <text evidence="6">The sequence shown here is derived from an EMBL/GenBank/DDBJ whole genome shotgun (WGS) entry which is preliminary data.</text>
</comment>
<organism evidence="6 7">
    <name type="scientific">Alcanivorax hongdengensis A-11-3</name>
    <dbReference type="NCBI Taxonomy" id="1177179"/>
    <lineage>
        <taxon>Bacteria</taxon>
        <taxon>Pseudomonadati</taxon>
        <taxon>Pseudomonadota</taxon>
        <taxon>Gammaproteobacteria</taxon>
        <taxon>Oceanospirillales</taxon>
        <taxon>Alcanivoracaceae</taxon>
        <taxon>Alcanivorax</taxon>
    </lineage>
</organism>
<name>L0WEM7_9GAMM</name>
<accession>L0WEM7</accession>
<dbReference type="Proteomes" id="UP000010164">
    <property type="component" value="Unassembled WGS sequence"/>
</dbReference>
<dbReference type="RefSeq" id="WP_008928646.1">
    <property type="nucleotide sequence ID" value="NZ_AMRJ01000009.1"/>
</dbReference>
<dbReference type="PANTHER" id="PTHR30055:SF146">
    <property type="entry name" value="HTH-TYPE TRANSCRIPTIONAL DUAL REGULATOR CECR"/>
    <property type="match status" value="1"/>
</dbReference>
<dbReference type="GO" id="GO:0000976">
    <property type="term" value="F:transcription cis-regulatory region binding"/>
    <property type="evidence" value="ECO:0007669"/>
    <property type="project" value="TreeGrafter"/>
</dbReference>
<dbReference type="FunFam" id="1.10.10.60:FF:000141">
    <property type="entry name" value="TetR family transcriptional regulator"/>
    <property type="match status" value="1"/>
</dbReference>
<dbReference type="STRING" id="1177179.A11A3_07328"/>
<dbReference type="OrthoDB" id="8535430at2"/>
<dbReference type="SUPFAM" id="SSF46689">
    <property type="entry name" value="Homeodomain-like"/>
    <property type="match status" value="1"/>
</dbReference>
<dbReference type="PANTHER" id="PTHR30055">
    <property type="entry name" value="HTH-TYPE TRANSCRIPTIONAL REGULATOR RUTR"/>
    <property type="match status" value="1"/>
</dbReference>
<dbReference type="InterPro" id="IPR039536">
    <property type="entry name" value="TetR_C_Proteobacteria"/>
</dbReference>
<dbReference type="GO" id="GO:0003700">
    <property type="term" value="F:DNA-binding transcription factor activity"/>
    <property type="evidence" value="ECO:0007669"/>
    <property type="project" value="TreeGrafter"/>
</dbReference>
<dbReference type="PATRIC" id="fig|1177179.3.peg.1472"/>
<dbReference type="Gene3D" id="1.10.357.10">
    <property type="entry name" value="Tetracycline Repressor, domain 2"/>
    <property type="match status" value="1"/>
</dbReference>
<evidence type="ECO:0000256" key="2">
    <source>
        <dbReference type="ARBA" id="ARBA00023125"/>
    </source>
</evidence>
<dbReference type="InterPro" id="IPR001647">
    <property type="entry name" value="HTH_TetR"/>
</dbReference>
<keyword evidence="1" id="KW-0805">Transcription regulation</keyword>
<protein>
    <submittedName>
        <fullName evidence="6">TetR family transcriptional regulator</fullName>
    </submittedName>
</protein>
<dbReference type="Gene3D" id="1.10.10.60">
    <property type="entry name" value="Homeodomain-like"/>
    <property type="match status" value="1"/>
</dbReference>
<dbReference type="Pfam" id="PF00440">
    <property type="entry name" value="TetR_N"/>
    <property type="match status" value="1"/>
</dbReference>
<dbReference type="SUPFAM" id="SSF48498">
    <property type="entry name" value="Tetracyclin repressor-like, C-terminal domain"/>
    <property type="match status" value="1"/>
</dbReference>
<dbReference type="PROSITE" id="PS50977">
    <property type="entry name" value="HTH_TETR_2"/>
    <property type="match status" value="1"/>
</dbReference>
<dbReference type="PRINTS" id="PR00455">
    <property type="entry name" value="HTHTETR"/>
</dbReference>
<dbReference type="InterPro" id="IPR009057">
    <property type="entry name" value="Homeodomain-like_sf"/>
</dbReference>
<dbReference type="EMBL" id="AMRJ01000009">
    <property type="protein sequence ID" value="EKF74612.1"/>
    <property type="molecule type" value="Genomic_DNA"/>
</dbReference>
<sequence length="203" mass="22557">MTQPLTERGRKRYQALLDAAKEIFLEQGYARTTLDMIIARAGGSRRSLYEYFGDKAGLFSAVITAHSRNMVTQIQALDVEQLDAREGLTLLGRTFVDSLISPVNLGLYRLLIAEGLTFPGLGEAIYRNGPQLLVEQLDDFLLSLKAAGKLPHRAITPYTARQFLGMVKGDFHICALLTPEQMPGPQAIDEHITACVDFFLNDR</sequence>